<dbReference type="InterPro" id="IPR031734">
    <property type="entry name" value="MBF2"/>
</dbReference>
<accession>A0A6B9VMD1</accession>
<dbReference type="AlphaFoldDB" id="A0A6B9VMD1"/>
<dbReference type="Pfam" id="PF15868">
    <property type="entry name" value="MBF2"/>
    <property type="match status" value="1"/>
</dbReference>
<reference evidence="2" key="1">
    <citation type="submission" date="2019-10" db="EMBL/GenBank/DDBJ databases">
        <title>Sergentomyia schwetzi: salivary gland transcriptome, proteome and enzymatic activities in two lineages adapted to different blood sources.</title>
        <authorList>
            <person name="Polanska N."/>
            <person name="Ishemgulova A."/>
            <person name="Volfova V."/>
            <person name="Flegontov P."/>
            <person name="Votypka J."/>
            <person name="Yurchenko V."/>
            <person name="Volf P."/>
        </authorList>
    </citation>
    <scope>NUCLEOTIDE SEQUENCE</scope>
    <source>
        <tissue evidence="2">Salivary glands</tissue>
    </source>
</reference>
<evidence type="ECO:0000256" key="1">
    <source>
        <dbReference type="SAM" id="SignalP"/>
    </source>
</evidence>
<dbReference type="EMBL" id="MN605395">
    <property type="protein sequence ID" value="QHO60785.1"/>
    <property type="molecule type" value="mRNA"/>
</dbReference>
<keyword evidence="1" id="KW-0732">Signal</keyword>
<proteinExistence type="evidence at transcript level"/>
<feature type="chain" id="PRO_5025514659" evidence="1">
    <location>
        <begin position="19"/>
        <end position="160"/>
    </location>
</feature>
<organism evidence="2">
    <name type="scientific">Sergentomyia schwetzi</name>
    <dbReference type="NCBI Taxonomy" id="114605"/>
    <lineage>
        <taxon>Eukaryota</taxon>
        <taxon>Metazoa</taxon>
        <taxon>Ecdysozoa</taxon>
        <taxon>Arthropoda</taxon>
        <taxon>Hexapoda</taxon>
        <taxon>Insecta</taxon>
        <taxon>Pterygota</taxon>
        <taxon>Neoptera</taxon>
        <taxon>Endopterygota</taxon>
        <taxon>Diptera</taxon>
        <taxon>Nematocera</taxon>
        <taxon>Psychodoidea</taxon>
        <taxon>Psychodidae</taxon>
        <taxon>Sergentomyia</taxon>
        <taxon>Sergentomyia</taxon>
    </lineage>
</organism>
<feature type="signal peptide" evidence="1">
    <location>
        <begin position="1"/>
        <end position="18"/>
    </location>
</feature>
<evidence type="ECO:0000313" key="2">
    <source>
        <dbReference type="EMBL" id="QHO60785.1"/>
    </source>
</evidence>
<name>A0A6B9VMD1_9DIPT</name>
<sequence>MKYLVVCFSFVLICSASAVPSGKSENGDSAGVSAKIQLVEKVEDFIRANPGVTLTKLDVLRTRSAIYYSLGQRVIGDRVVGVARESASWSTPQNVQLVLNYPANGGYGDIVSYVSILVDQSSNLGSGFIINGGIGQRHITILIEAQNTFYFNYIAEIYAL</sequence>
<protein>
    <submittedName>
        <fullName evidence="2">MBF2 domain containing secreted protein</fullName>
    </submittedName>
</protein>